<name>A0A4R3M9J1_9BURK</name>
<dbReference type="Gene3D" id="1.10.287.130">
    <property type="match status" value="1"/>
</dbReference>
<comment type="subcellular location">
    <subcellularLocation>
        <location evidence="2 14">Cell inner membrane</location>
    </subcellularLocation>
</comment>
<evidence type="ECO:0000256" key="13">
    <source>
        <dbReference type="ARBA" id="ARBA00023136"/>
    </source>
</evidence>
<dbReference type="InterPro" id="IPR003660">
    <property type="entry name" value="HAMP_dom"/>
</dbReference>
<keyword evidence="10 14" id="KW-0067">ATP-binding</keyword>
<dbReference type="Pfam" id="PF00672">
    <property type="entry name" value="HAMP"/>
    <property type="match status" value="1"/>
</dbReference>
<dbReference type="SUPFAM" id="SSF47384">
    <property type="entry name" value="Homodimeric domain of signal transducing histidine kinase"/>
    <property type="match status" value="1"/>
</dbReference>
<evidence type="ECO:0000256" key="6">
    <source>
        <dbReference type="ARBA" id="ARBA00022679"/>
    </source>
</evidence>
<gene>
    <name evidence="17" type="ORF">EDC26_102217</name>
</gene>
<dbReference type="Proteomes" id="UP000295525">
    <property type="component" value="Unassembled WGS sequence"/>
</dbReference>
<dbReference type="RefSeq" id="WP_132579853.1">
    <property type="nucleotide sequence ID" value="NZ_SMAJ01000002.1"/>
</dbReference>
<evidence type="ECO:0000256" key="3">
    <source>
        <dbReference type="ARBA" id="ARBA00022475"/>
    </source>
</evidence>
<dbReference type="FunFam" id="1.10.287.130:FF:000001">
    <property type="entry name" value="Two-component sensor histidine kinase"/>
    <property type="match status" value="1"/>
</dbReference>
<feature type="transmembrane region" description="Helical" evidence="14">
    <location>
        <begin position="168"/>
        <end position="191"/>
    </location>
</feature>
<dbReference type="InterPro" id="IPR003661">
    <property type="entry name" value="HisK_dim/P_dom"/>
</dbReference>
<evidence type="ECO:0000259" key="15">
    <source>
        <dbReference type="PROSITE" id="PS50109"/>
    </source>
</evidence>
<keyword evidence="13 14" id="KW-0472">Membrane</keyword>
<dbReference type="NCBIfam" id="TIGR01386">
    <property type="entry name" value="cztS_silS_copS"/>
    <property type="match status" value="1"/>
</dbReference>
<dbReference type="AlphaFoldDB" id="A0A4R3M9J1"/>
<dbReference type="InterPro" id="IPR005467">
    <property type="entry name" value="His_kinase_dom"/>
</dbReference>
<dbReference type="EMBL" id="SMAJ01000002">
    <property type="protein sequence ID" value="TCT10261.1"/>
    <property type="molecule type" value="Genomic_DNA"/>
</dbReference>
<evidence type="ECO:0000259" key="16">
    <source>
        <dbReference type="PROSITE" id="PS50885"/>
    </source>
</evidence>
<proteinExistence type="predicted"/>
<dbReference type="SMART" id="SM00387">
    <property type="entry name" value="HATPase_c"/>
    <property type="match status" value="1"/>
</dbReference>
<keyword evidence="8 14" id="KW-0547">Nucleotide-binding</keyword>
<keyword evidence="18" id="KW-1185">Reference proteome</keyword>
<dbReference type="SMART" id="SM00304">
    <property type="entry name" value="HAMP"/>
    <property type="match status" value="1"/>
</dbReference>
<dbReference type="PROSITE" id="PS50109">
    <property type="entry name" value="HIS_KIN"/>
    <property type="match status" value="1"/>
</dbReference>
<keyword evidence="3 14" id="KW-1003">Cell membrane</keyword>
<dbReference type="SMART" id="SM00388">
    <property type="entry name" value="HisKA"/>
    <property type="match status" value="1"/>
</dbReference>
<dbReference type="GO" id="GO:0005524">
    <property type="term" value="F:ATP binding"/>
    <property type="evidence" value="ECO:0007669"/>
    <property type="project" value="UniProtKB-KW"/>
</dbReference>
<dbReference type="SUPFAM" id="SSF158472">
    <property type="entry name" value="HAMP domain-like"/>
    <property type="match status" value="1"/>
</dbReference>
<accession>A0A4R3M9J1</accession>
<comment type="function">
    <text evidence="14">Member of a two-component regulatory system.</text>
</comment>
<evidence type="ECO:0000256" key="11">
    <source>
        <dbReference type="ARBA" id="ARBA00022989"/>
    </source>
</evidence>
<dbReference type="GO" id="GO:0005886">
    <property type="term" value="C:plasma membrane"/>
    <property type="evidence" value="ECO:0007669"/>
    <property type="project" value="UniProtKB-SubCell"/>
</dbReference>
<dbReference type="Pfam" id="PF00512">
    <property type="entry name" value="HisKA"/>
    <property type="match status" value="1"/>
</dbReference>
<evidence type="ECO:0000256" key="4">
    <source>
        <dbReference type="ARBA" id="ARBA00022519"/>
    </source>
</evidence>
<keyword evidence="5" id="KW-0597">Phosphoprotein</keyword>
<evidence type="ECO:0000256" key="12">
    <source>
        <dbReference type="ARBA" id="ARBA00023012"/>
    </source>
</evidence>
<dbReference type="CDD" id="cd06225">
    <property type="entry name" value="HAMP"/>
    <property type="match status" value="1"/>
</dbReference>
<dbReference type="Gene3D" id="3.30.565.10">
    <property type="entry name" value="Histidine kinase-like ATPase, C-terminal domain"/>
    <property type="match status" value="1"/>
</dbReference>
<evidence type="ECO:0000256" key="9">
    <source>
        <dbReference type="ARBA" id="ARBA00022777"/>
    </source>
</evidence>
<keyword evidence="12 14" id="KW-0902">Two-component regulatory system</keyword>
<comment type="caution">
    <text evidence="17">The sequence shown here is derived from an EMBL/GenBank/DDBJ whole genome shotgun (WGS) entry which is preliminary data.</text>
</comment>
<evidence type="ECO:0000256" key="8">
    <source>
        <dbReference type="ARBA" id="ARBA00022741"/>
    </source>
</evidence>
<dbReference type="GO" id="GO:0000155">
    <property type="term" value="F:phosphorelay sensor kinase activity"/>
    <property type="evidence" value="ECO:0007669"/>
    <property type="project" value="InterPro"/>
</dbReference>
<evidence type="ECO:0000256" key="10">
    <source>
        <dbReference type="ARBA" id="ARBA00022840"/>
    </source>
</evidence>
<comment type="catalytic activity">
    <reaction evidence="1 14">
        <text>ATP + protein L-histidine = ADP + protein N-phospho-L-histidine.</text>
        <dbReference type="EC" id="2.7.13.3"/>
    </reaction>
</comment>
<dbReference type="PROSITE" id="PS50885">
    <property type="entry name" value="HAMP"/>
    <property type="match status" value="1"/>
</dbReference>
<dbReference type="InterPro" id="IPR003594">
    <property type="entry name" value="HATPase_dom"/>
</dbReference>
<dbReference type="CDD" id="cd00082">
    <property type="entry name" value="HisKA"/>
    <property type="match status" value="1"/>
</dbReference>
<sequence length="474" mass="52850">MKHWQLRSLTFRATVLFAFIACVVVSGLGMYLYSSAKHALETRADYTLTGRVERFRNLLHDLYNLRQMEERPALFESMLGNEKDVRIFQRQGEAPFIYVNPDNMTPPQMTPVAIGGPLTIASLRNGTRSDGVRVRWVSALAQVGNHGGIVEITAAYVMTQESKMLSAYLLRVISAIALAAILTTLLGFLILKRGLMPLAAMSHRAAEITPANLSARLREEDAPTELRQLAGAVNAMLDRLEAGYEHLSQFSADLAHEIRTPVNILMGQTQVTLGQSRLPDEYEQVLESNLEELTRLSRIVENILFLAHADHAALTVERTPLVLVDELMKIADYFEGIAEERNMRFNVDANGTGNANVVMWRRAVNNLVINAIRYGEFGTTIRLGAHADQQGSTVIVENYAEPMSQEQMNRTFNRFYRGDKSRSEYTESSGLGLAIVKAIMTLHGGSATVTALQDGLIRYSLHFPLHLENDVDDK</sequence>
<dbReference type="InterPro" id="IPR004358">
    <property type="entry name" value="Sig_transdc_His_kin-like_C"/>
</dbReference>
<evidence type="ECO:0000313" key="17">
    <source>
        <dbReference type="EMBL" id="TCT10261.1"/>
    </source>
</evidence>
<keyword evidence="6 14" id="KW-0808">Transferase</keyword>
<feature type="domain" description="Histidine kinase" evidence="15">
    <location>
        <begin position="253"/>
        <end position="467"/>
    </location>
</feature>
<evidence type="ECO:0000256" key="7">
    <source>
        <dbReference type="ARBA" id="ARBA00022692"/>
    </source>
</evidence>
<dbReference type="InterPro" id="IPR050428">
    <property type="entry name" value="TCS_sensor_his_kinase"/>
</dbReference>
<keyword evidence="11 14" id="KW-1133">Transmembrane helix</keyword>
<dbReference type="Gene3D" id="6.10.340.10">
    <property type="match status" value="1"/>
</dbReference>
<feature type="domain" description="HAMP" evidence="16">
    <location>
        <begin position="192"/>
        <end position="245"/>
    </location>
</feature>
<evidence type="ECO:0000313" key="18">
    <source>
        <dbReference type="Proteomes" id="UP000295525"/>
    </source>
</evidence>
<protein>
    <recommendedName>
        <fullName evidence="14">Sensor protein</fullName>
        <ecNumber evidence="14">2.7.13.3</ecNumber>
    </recommendedName>
</protein>
<reference evidence="17 18" key="1">
    <citation type="submission" date="2019-03" db="EMBL/GenBank/DDBJ databases">
        <title>Genomic Encyclopedia of Type Strains, Phase IV (KMG-IV): sequencing the most valuable type-strain genomes for metagenomic binning, comparative biology and taxonomic classification.</title>
        <authorList>
            <person name="Goeker M."/>
        </authorList>
    </citation>
    <scope>NUCLEOTIDE SEQUENCE [LARGE SCALE GENOMIC DNA]</scope>
    <source>
        <strain evidence="17 18">DSM 24591</strain>
    </source>
</reference>
<dbReference type="InterPro" id="IPR036097">
    <property type="entry name" value="HisK_dim/P_sf"/>
</dbReference>
<keyword evidence="4 14" id="KW-0997">Cell inner membrane</keyword>
<dbReference type="SUPFAM" id="SSF55874">
    <property type="entry name" value="ATPase domain of HSP90 chaperone/DNA topoisomerase II/histidine kinase"/>
    <property type="match status" value="1"/>
</dbReference>
<dbReference type="OrthoDB" id="9786919at2"/>
<keyword evidence="7 14" id="KW-0812">Transmembrane</keyword>
<dbReference type="InterPro" id="IPR006290">
    <property type="entry name" value="CztS_silS_copS"/>
</dbReference>
<evidence type="ECO:0000256" key="1">
    <source>
        <dbReference type="ARBA" id="ARBA00000085"/>
    </source>
</evidence>
<dbReference type="CDD" id="cd00075">
    <property type="entry name" value="HATPase"/>
    <property type="match status" value="1"/>
</dbReference>
<dbReference type="InterPro" id="IPR036890">
    <property type="entry name" value="HATPase_C_sf"/>
</dbReference>
<dbReference type="EC" id="2.7.13.3" evidence="14"/>
<dbReference type="Pfam" id="PF02518">
    <property type="entry name" value="HATPase_c"/>
    <property type="match status" value="1"/>
</dbReference>
<evidence type="ECO:0000256" key="2">
    <source>
        <dbReference type="ARBA" id="ARBA00004533"/>
    </source>
</evidence>
<dbReference type="PRINTS" id="PR00344">
    <property type="entry name" value="BCTRLSENSOR"/>
</dbReference>
<organism evidence="17 18">
    <name type="scientific">Paralcaligenes ureilyticus</name>
    <dbReference type="NCBI Taxonomy" id="627131"/>
    <lineage>
        <taxon>Bacteria</taxon>
        <taxon>Pseudomonadati</taxon>
        <taxon>Pseudomonadota</taxon>
        <taxon>Betaproteobacteria</taxon>
        <taxon>Burkholderiales</taxon>
        <taxon>Alcaligenaceae</taxon>
        <taxon>Paralcaligenes</taxon>
    </lineage>
</organism>
<feature type="transmembrane region" description="Helical" evidence="14">
    <location>
        <begin position="12"/>
        <end position="33"/>
    </location>
</feature>
<dbReference type="PANTHER" id="PTHR45436:SF3">
    <property type="entry name" value="SENSOR HISTIDINE KINASE HPRS"/>
    <property type="match status" value="1"/>
</dbReference>
<evidence type="ECO:0000256" key="5">
    <source>
        <dbReference type="ARBA" id="ARBA00022553"/>
    </source>
</evidence>
<evidence type="ECO:0000256" key="14">
    <source>
        <dbReference type="RuleBase" id="RU364088"/>
    </source>
</evidence>
<keyword evidence="9 14" id="KW-0418">Kinase</keyword>
<dbReference type="PANTHER" id="PTHR45436">
    <property type="entry name" value="SENSOR HISTIDINE KINASE YKOH"/>
    <property type="match status" value="1"/>
</dbReference>